<reference evidence="5" key="1">
    <citation type="journal article" date="2021" name="Nat. Commun.">
        <title>Genomic analyses provide insights into spinach domestication and the genetic basis of agronomic traits.</title>
        <authorList>
            <person name="Cai X."/>
            <person name="Sun X."/>
            <person name="Xu C."/>
            <person name="Sun H."/>
            <person name="Wang X."/>
            <person name="Ge C."/>
            <person name="Zhang Z."/>
            <person name="Wang Q."/>
            <person name="Fei Z."/>
            <person name="Jiao C."/>
            <person name="Wang Q."/>
        </authorList>
    </citation>
    <scope>NUCLEOTIDE SEQUENCE [LARGE SCALE GENOMIC DNA]</scope>
    <source>
        <strain evidence="5">cv. Varoflay</strain>
    </source>
</reference>
<accession>A0A9R0JWN2</accession>
<gene>
    <name evidence="6" type="primary">LOC110789478</name>
</gene>
<feature type="compositionally biased region" description="Low complexity" evidence="3">
    <location>
        <begin position="293"/>
        <end position="307"/>
    </location>
</feature>
<dbReference type="InterPro" id="IPR012935">
    <property type="entry name" value="NuBaID_N"/>
</dbReference>
<feature type="region of interest" description="Disordered" evidence="3">
    <location>
        <begin position="362"/>
        <end position="389"/>
    </location>
</feature>
<keyword evidence="5" id="KW-1185">Reference proteome</keyword>
<evidence type="ECO:0000256" key="1">
    <source>
        <dbReference type="ARBA" id="ARBA00004123"/>
    </source>
</evidence>
<feature type="compositionally biased region" description="Polar residues" evidence="3">
    <location>
        <begin position="464"/>
        <end position="481"/>
    </location>
</feature>
<dbReference type="PANTHER" id="PTHR15835">
    <property type="entry name" value="NUCLEAR-INTERACTING PARTNER OF ALK"/>
    <property type="match status" value="1"/>
</dbReference>
<comment type="subcellular location">
    <subcellularLocation>
        <location evidence="1">Nucleus</location>
    </subcellularLocation>
</comment>
<organism evidence="5 6">
    <name type="scientific">Spinacia oleracea</name>
    <name type="common">Spinach</name>
    <dbReference type="NCBI Taxonomy" id="3562"/>
    <lineage>
        <taxon>Eukaryota</taxon>
        <taxon>Viridiplantae</taxon>
        <taxon>Streptophyta</taxon>
        <taxon>Embryophyta</taxon>
        <taxon>Tracheophyta</taxon>
        <taxon>Spermatophyta</taxon>
        <taxon>Magnoliopsida</taxon>
        <taxon>eudicotyledons</taxon>
        <taxon>Gunneridae</taxon>
        <taxon>Pentapetalae</taxon>
        <taxon>Caryophyllales</taxon>
        <taxon>Chenopodiaceae</taxon>
        <taxon>Chenopodioideae</taxon>
        <taxon>Anserineae</taxon>
        <taxon>Spinacia</taxon>
    </lineage>
</organism>
<evidence type="ECO:0000259" key="4">
    <source>
        <dbReference type="Pfam" id="PF07967"/>
    </source>
</evidence>
<keyword evidence="2" id="KW-0539">Nucleus</keyword>
<feature type="compositionally biased region" description="Polar residues" evidence="3">
    <location>
        <begin position="500"/>
        <end position="510"/>
    </location>
</feature>
<dbReference type="Pfam" id="PF07967">
    <property type="entry name" value="zf-C3HC"/>
    <property type="match status" value="1"/>
</dbReference>
<feature type="region of interest" description="Disordered" evidence="3">
    <location>
        <begin position="278"/>
        <end position="315"/>
    </location>
</feature>
<evidence type="ECO:0000313" key="5">
    <source>
        <dbReference type="Proteomes" id="UP000813463"/>
    </source>
</evidence>
<dbReference type="GeneID" id="110789478"/>
<sequence length="621" mass="67499">MAEETEKRFHSIMDKLFHSPKSNLSLSSSSSSGQKTRGQKRPFSATESSLRGGKGEGQNAAQAPPCRPWHRGDLMRRLATFKSMKWFAKPKAVDAVNCATRGWVNVDLDIIACEVCGARLQFSTPSAWNQQQVEKAALVFSLKLESGHKLLCQWIDNACDAKLALFPPMTTAVLVDHYKERSSAFLQLSALPVVPASVIESMRSSQLKHFLKQSIAVECGSAPNDSSWTEYFGNDVEVVSADLYYQAHRLLSLCGWEPRLLPYMVDCEDQPKLSGSNGNISNLSHAAADEQSNRLSVSVSGSSENSRTNNDPGASSIYYDPNSTVLDCKLCGASIGLWAFTTVARPLELVRVVGFAEMGGGGDCGSKRSATENHANNGKSDIAAANEEATPSKKTMLNLTIAGGLTPTKQNFRATISLPVIGRNVRTRLSCLSSDVSPGEEEPTSLDSIMEGSTKNMQNKEKNSSIIGTETQDDAPSTTADDITDSQEMIGDSTLRKETSSLPSGEQNPNGIGDTARIVSTKDASTFSIEKAISRHSSNKKMEFHPIRQHRHFCPWVVSTETVSPGWQQTLSALQKEKMFSVPELEGSPSSPSLIKVDDPITSIRRLFESPPAKTPKRASK</sequence>
<evidence type="ECO:0000313" key="6">
    <source>
        <dbReference type="RefSeq" id="XP_021849836.2"/>
    </source>
</evidence>
<name>A0A9R0JWN2_SPIOL</name>
<dbReference type="GO" id="GO:0005634">
    <property type="term" value="C:nucleus"/>
    <property type="evidence" value="ECO:0000318"/>
    <property type="project" value="GO_Central"/>
</dbReference>
<feature type="compositionally biased region" description="Basic and acidic residues" evidence="3">
    <location>
        <begin position="1"/>
        <end position="17"/>
    </location>
</feature>
<dbReference type="RefSeq" id="XP_021849836.2">
    <property type="nucleotide sequence ID" value="XM_021994144.2"/>
</dbReference>
<feature type="region of interest" description="Disordered" evidence="3">
    <location>
        <begin position="1"/>
        <end position="69"/>
    </location>
</feature>
<proteinExistence type="predicted"/>
<protein>
    <recommendedName>
        <fullName evidence="4">C3HC-type domain-containing protein</fullName>
    </recommendedName>
</protein>
<dbReference type="Proteomes" id="UP000813463">
    <property type="component" value="Chromosome 5"/>
</dbReference>
<evidence type="ECO:0000256" key="3">
    <source>
        <dbReference type="SAM" id="MobiDB-lite"/>
    </source>
</evidence>
<reference evidence="6" key="2">
    <citation type="submission" date="2025-08" db="UniProtKB">
        <authorList>
            <consortium name="RefSeq"/>
        </authorList>
    </citation>
    <scope>IDENTIFICATION</scope>
    <source>
        <tissue evidence="6">Leaf</tissue>
    </source>
</reference>
<feature type="domain" description="C3HC-type" evidence="4">
    <location>
        <begin position="68"/>
        <end position="192"/>
    </location>
</feature>
<feature type="compositionally biased region" description="Low complexity" evidence="3">
    <location>
        <begin position="22"/>
        <end position="32"/>
    </location>
</feature>
<dbReference type="AlphaFoldDB" id="A0A9R0JWN2"/>
<dbReference type="GO" id="GO:0008270">
    <property type="term" value="F:zinc ion binding"/>
    <property type="evidence" value="ECO:0007669"/>
    <property type="project" value="InterPro"/>
</dbReference>
<feature type="region of interest" description="Disordered" evidence="3">
    <location>
        <begin position="433"/>
        <end position="519"/>
    </location>
</feature>
<dbReference type="PANTHER" id="PTHR15835:SF6">
    <property type="entry name" value="ZINC FINGER C3HC-TYPE PROTEIN 1"/>
    <property type="match status" value="1"/>
</dbReference>
<evidence type="ECO:0000256" key="2">
    <source>
        <dbReference type="ARBA" id="ARBA00023242"/>
    </source>
</evidence>
<feature type="compositionally biased region" description="Polar residues" evidence="3">
    <location>
        <begin position="445"/>
        <end position="457"/>
    </location>
</feature>
<dbReference type="KEGG" id="soe:110789478"/>